<keyword evidence="2" id="KW-1185">Reference proteome</keyword>
<accession>A0A0C9VCH7</accession>
<reference evidence="1 2" key="1">
    <citation type="submission" date="2014-04" db="EMBL/GenBank/DDBJ databases">
        <title>Evolutionary Origins and Diversification of the Mycorrhizal Mutualists.</title>
        <authorList>
            <consortium name="DOE Joint Genome Institute"/>
            <consortium name="Mycorrhizal Genomics Consortium"/>
            <person name="Kohler A."/>
            <person name="Kuo A."/>
            <person name="Nagy L.G."/>
            <person name="Floudas D."/>
            <person name="Copeland A."/>
            <person name="Barry K.W."/>
            <person name="Cichocki N."/>
            <person name="Veneault-Fourrey C."/>
            <person name="LaButti K."/>
            <person name="Lindquist E.A."/>
            <person name="Lipzen A."/>
            <person name="Lundell T."/>
            <person name="Morin E."/>
            <person name="Murat C."/>
            <person name="Riley R."/>
            <person name="Ohm R."/>
            <person name="Sun H."/>
            <person name="Tunlid A."/>
            <person name="Henrissat B."/>
            <person name="Grigoriev I.V."/>
            <person name="Hibbett D.S."/>
            <person name="Martin F."/>
        </authorList>
    </citation>
    <scope>NUCLEOTIDE SEQUENCE [LARGE SCALE GENOMIC DNA]</scope>
    <source>
        <strain evidence="1 2">MD-312</strain>
    </source>
</reference>
<protein>
    <submittedName>
        <fullName evidence="1">Uncharacterized protein</fullName>
    </submittedName>
</protein>
<name>A0A0C9VCH7_9AGAM</name>
<dbReference type="EMBL" id="KN839851">
    <property type="protein sequence ID" value="KIJ63314.1"/>
    <property type="molecule type" value="Genomic_DNA"/>
</dbReference>
<organism evidence="1 2">
    <name type="scientific">Hydnomerulius pinastri MD-312</name>
    <dbReference type="NCBI Taxonomy" id="994086"/>
    <lineage>
        <taxon>Eukaryota</taxon>
        <taxon>Fungi</taxon>
        <taxon>Dikarya</taxon>
        <taxon>Basidiomycota</taxon>
        <taxon>Agaricomycotina</taxon>
        <taxon>Agaricomycetes</taxon>
        <taxon>Agaricomycetidae</taxon>
        <taxon>Boletales</taxon>
        <taxon>Boletales incertae sedis</taxon>
        <taxon>Leucogyrophana</taxon>
    </lineage>
</organism>
<evidence type="ECO:0000313" key="1">
    <source>
        <dbReference type="EMBL" id="KIJ63314.1"/>
    </source>
</evidence>
<dbReference type="HOGENOM" id="CLU_3129742_0_0_1"/>
<dbReference type="AlphaFoldDB" id="A0A0C9VCH7"/>
<proteinExistence type="predicted"/>
<evidence type="ECO:0000313" key="2">
    <source>
        <dbReference type="Proteomes" id="UP000053820"/>
    </source>
</evidence>
<sequence length="50" mass="6006">GHYVIMSISQSVRNSDQSDFIQPAIRKVMEDFKLDWTLAWYNHNRIYLCD</sequence>
<gene>
    <name evidence="1" type="ORF">HYDPIDRAFT_113294</name>
</gene>
<dbReference type="Proteomes" id="UP000053820">
    <property type="component" value="Unassembled WGS sequence"/>
</dbReference>
<feature type="non-terminal residue" evidence="1">
    <location>
        <position position="1"/>
    </location>
</feature>